<gene>
    <name evidence="2" type="primary">Q5A7M9</name>
</gene>
<protein>
    <submittedName>
        <fullName evidence="2">Glycerol-1-phosphatase</fullName>
    </submittedName>
</protein>
<reference evidence="2" key="1">
    <citation type="submission" date="2019-10" db="EMBL/GenBank/DDBJ databases">
        <authorList>
            <person name="Nor Muhammad N."/>
        </authorList>
    </citation>
    <scope>NUCLEOTIDE SEQUENCE</scope>
</reference>
<organism evidence="2">
    <name type="scientific">Ganoderma boninense</name>
    <dbReference type="NCBI Taxonomy" id="34458"/>
    <lineage>
        <taxon>Eukaryota</taxon>
        <taxon>Fungi</taxon>
        <taxon>Dikarya</taxon>
        <taxon>Basidiomycota</taxon>
        <taxon>Agaricomycotina</taxon>
        <taxon>Agaricomycetes</taxon>
        <taxon>Polyporales</taxon>
        <taxon>Polyporaceae</taxon>
        <taxon>Ganoderma</taxon>
    </lineage>
</organism>
<feature type="compositionally biased region" description="Pro residues" evidence="1">
    <location>
        <begin position="107"/>
        <end position="129"/>
    </location>
</feature>
<name>A0A5K1JU41_9APHY</name>
<dbReference type="EMBL" id="LR724640">
    <property type="protein sequence ID" value="VWO95249.1"/>
    <property type="molecule type" value="Genomic_DNA"/>
</dbReference>
<feature type="compositionally biased region" description="Acidic residues" evidence="1">
    <location>
        <begin position="73"/>
        <end position="86"/>
    </location>
</feature>
<evidence type="ECO:0000313" key="2">
    <source>
        <dbReference type="EMBL" id="VWO95249.1"/>
    </source>
</evidence>
<proteinExistence type="predicted"/>
<feature type="region of interest" description="Disordered" evidence="1">
    <location>
        <begin position="62"/>
        <end position="141"/>
    </location>
</feature>
<sequence length="141" mass="15711">MSHKKPSRPPSRRPSVSSTERTSRLKPGDASPALRHLVFVRIVLQLWNALLAALRSLTRQYNPLPSMGAADDAAVEDNSDEEEKDTEDERRDEKPLSIPPVLLDSTPHPPYQPTIPSPLSHPPSPPTKPPSGKRCPRRPYM</sequence>
<accession>A0A5K1JU41</accession>
<evidence type="ECO:0000256" key="1">
    <source>
        <dbReference type="SAM" id="MobiDB-lite"/>
    </source>
</evidence>
<feature type="region of interest" description="Disordered" evidence="1">
    <location>
        <begin position="1"/>
        <end position="29"/>
    </location>
</feature>
<dbReference type="AlphaFoldDB" id="A0A5K1JU41"/>
<feature type="compositionally biased region" description="Basic residues" evidence="1">
    <location>
        <begin position="1"/>
        <end position="11"/>
    </location>
</feature>